<dbReference type="AlphaFoldDB" id="A0A381PYH6"/>
<proteinExistence type="predicted"/>
<gene>
    <name evidence="1" type="ORF">METZ01_LOCUS23287</name>
</gene>
<accession>A0A381PYH6</accession>
<dbReference type="EMBL" id="UINC01001091">
    <property type="protein sequence ID" value="SUZ70433.1"/>
    <property type="molecule type" value="Genomic_DNA"/>
</dbReference>
<organism evidence="1">
    <name type="scientific">marine metagenome</name>
    <dbReference type="NCBI Taxonomy" id="408172"/>
    <lineage>
        <taxon>unclassified sequences</taxon>
        <taxon>metagenomes</taxon>
        <taxon>ecological metagenomes</taxon>
    </lineage>
</organism>
<protein>
    <submittedName>
        <fullName evidence="1">Uncharacterized protein</fullName>
    </submittedName>
</protein>
<reference evidence="1" key="1">
    <citation type="submission" date="2018-05" db="EMBL/GenBank/DDBJ databases">
        <authorList>
            <person name="Lanie J.A."/>
            <person name="Ng W.-L."/>
            <person name="Kazmierczak K.M."/>
            <person name="Andrzejewski T.M."/>
            <person name="Davidsen T.M."/>
            <person name="Wayne K.J."/>
            <person name="Tettelin H."/>
            <person name="Glass J.I."/>
            <person name="Rusch D."/>
            <person name="Podicherti R."/>
            <person name="Tsui H.-C.T."/>
            <person name="Winkler M.E."/>
        </authorList>
    </citation>
    <scope>NUCLEOTIDE SEQUENCE</scope>
</reference>
<evidence type="ECO:0000313" key="1">
    <source>
        <dbReference type="EMBL" id="SUZ70433.1"/>
    </source>
</evidence>
<name>A0A381PYH6_9ZZZZ</name>
<sequence length="311" mass="35261">MSNYTLKFYIIKSILSKKIPFLILLSFLIGNCSTSKTKQLNSSEYKLLLSSEKFDDPLTGFKNYWKIVKTVAKNHGIKVIEKEQTFDLKHKEISFFDTENLALRKAGFLIRQKVKYKKGQKKPGFEYGVKYRRTDPANALAVDLILHDGYTPKDETIELESDVVYFSRNNGSAETTYSVSNSTLLDEAPEMRLGSFADIYPALGKLGIPETAPLTKVAGVSADEWMVVPGKLDFGDGLFGRVDMTVWIIPTRDGELRIPEFSFDHPFVDGKQYNKDAMSRCTQFIVKLQEFEPSWVVPGALKAAFLFELEQ</sequence>